<proteinExistence type="predicted"/>
<dbReference type="AlphaFoldDB" id="A0A8S9HR29"/>
<feature type="region of interest" description="Disordered" evidence="1">
    <location>
        <begin position="62"/>
        <end position="84"/>
    </location>
</feature>
<comment type="caution">
    <text evidence="2">The sequence shown here is derived from an EMBL/GenBank/DDBJ whole genome shotgun (WGS) entry which is preliminary data.</text>
</comment>
<feature type="compositionally biased region" description="Basic and acidic residues" evidence="1">
    <location>
        <begin position="293"/>
        <end position="308"/>
    </location>
</feature>
<reference evidence="2" key="1">
    <citation type="submission" date="2019-12" db="EMBL/GenBank/DDBJ databases">
        <title>Genome sequencing and annotation of Brassica cretica.</title>
        <authorList>
            <person name="Studholme D.J."/>
            <person name="Sarris P.F."/>
        </authorList>
    </citation>
    <scope>NUCLEOTIDE SEQUENCE</scope>
    <source>
        <strain evidence="2">PFS-102/07</strain>
        <tissue evidence="2">Leaf</tissue>
    </source>
</reference>
<gene>
    <name evidence="2" type="ORF">F2Q70_00018808</name>
</gene>
<dbReference type="EMBL" id="QGKY02001250">
    <property type="protein sequence ID" value="KAF2560785.1"/>
    <property type="molecule type" value="Genomic_DNA"/>
</dbReference>
<protein>
    <submittedName>
        <fullName evidence="2">Uncharacterized protein</fullName>
    </submittedName>
</protein>
<accession>A0A8S9HR29</accession>
<evidence type="ECO:0000256" key="1">
    <source>
        <dbReference type="SAM" id="MobiDB-lite"/>
    </source>
</evidence>
<evidence type="ECO:0000313" key="2">
    <source>
        <dbReference type="EMBL" id="KAF2560785.1"/>
    </source>
</evidence>
<organism evidence="2">
    <name type="scientific">Brassica cretica</name>
    <name type="common">Mustard</name>
    <dbReference type="NCBI Taxonomy" id="69181"/>
    <lineage>
        <taxon>Eukaryota</taxon>
        <taxon>Viridiplantae</taxon>
        <taxon>Streptophyta</taxon>
        <taxon>Embryophyta</taxon>
        <taxon>Tracheophyta</taxon>
        <taxon>Spermatophyta</taxon>
        <taxon>Magnoliopsida</taxon>
        <taxon>eudicotyledons</taxon>
        <taxon>Gunneridae</taxon>
        <taxon>Pentapetalae</taxon>
        <taxon>rosids</taxon>
        <taxon>malvids</taxon>
        <taxon>Brassicales</taxon>
        <taxon>Brassicaceae</taxon>
        <taxon>Brassiceae</taxon>
        <taxon>Brassica</taxon>
    </lineage>
</organism>
<name>A0A8S9HR29_BRACR</name>
<feature type="region of interest" description="Disordered" evidence="1">
    <location>
        <begin position="272"/>
        <end position="311"/>
    </location>
</feature>
<feature type="compositionally biased region" description="Low complexity" evidence="1">
    <location>
        <begin position="283"/>
        <end position="292"/>
    </location>
</feature>
<sequence length="338" mass="37961">MEVIVFFFKNFLSLKKRKKRRFAFRLRCLAISRRWEPPSSSPSFYLCSPLSLSRRRQYSWRSGGLSSRRNPRSAPGRSRSDGLKLPTGISLRRCRLRRWRVRLVTDSLHALHGVKCGGGRFEAAVVVKATMVVVGTRPVLLCGRVSASRMGSKPRPVSPTGCTPEAHRRLGEVLLLGSGHRFCDFGWVSRSLAARRPVGSLAIPVFRWPLGRLNRLSFLFGAVPLGFSRLCMLSLPLFHSDNELKGGGENKLDEIVKNQLLRQWHEKSLPARATSPERLSQVAPARATSSSRSRFDGARHEETRRERPPGAAMLGAKIANRLVSNDCFHIIQPKTFDV</sequence>